<dbReference type="InterPro" id="IPR036291">
    <property type="entry name" value="NAD(P)-bd_dom_sf"/>
</dbReference>
<feature type="domain" description="RmlD-like substrate binding" evidence="3">
    <location>
        <begin position="7"/>
        <end position="295"/>
    </location>
</feature>
<dbReference type="PANTHER" id="PTHR10491:SF4">
    <property type="entry name" value="METHIONINE ADENOSYLTRANSFERASE 2 SUBUNIT BETA"/>
    <property type="match status" value="1"/>
</dbReference>
<dbReference type="GO" id="GO:0019305">
    <property type="term" value="P:dTDP-rhamnose biosynthetic process"/>
    <property type="evidence" value="ECO:0007669"/>
    <property type="project" value="UniProtKB-UniPathway"/>
</dbReference>
<gene>
    <name evidence="4" type="ORF">COT80_02390</name>
</gene>
<dbReference type="UniPathway" id="UPA00124"/>
<comment type="similarity">
    <text evidence="1 2">Belongs to the dTDP-4-dehydrorhamnose reductase family.</text>
</comment>
<dbReference type="AlphaFoldDB" id="A0A2H0W434"/>
<evidence type="ECO:0000256" key="2">
    <source>
        <dbReference type="RuleBase" id="RU364082"/>
    </source>
</evidence>
<dbReference type="Pfam" id="PF04321">
    <property type="entry name" value="RmlD_sub_bind"/>
    <property type="match status" value="1"/>
</dbReference>
<dbReference type="PANTHER" id="PTHR10491">
    <property type="entry name" value="DTDP-4-DEHYDRORHAMNOSE REDUCTASE"/>
    <property type="match status" value="1"/>
</dbReference>
<name>A0A2H0W434_9BACT</name>
<reference evidence="5" key="1">
    <citation type="submission" date="2017-09" db="EMBL/GenBank/DDBJ databases">
        <title>Depth-based differentiation of microbial function through sediment-hosted aquifers and enrichment of novel symbionts in the deep terrestrial subsurface.</title>
        <authorList>
            <person name="Probst A.J."/>
            <person name="Ladd B."/>
            <person name="Jarett J.K."/>
            <person name="Geller-Mcgrath D.E."/>
            <person name="Sieber C.M.K."/>
            <person name="Emerson J.B."/>
            <person name="Anantharaman K."/>
            <person name="Thomas B.C."/>
            <person name="Malmstrom R."/>
            <person name="Stieglmeier M."/>
            <person name="Klingl A."/>
            <person name="Woyke T."/>
            <person name="Ryan C.M."/>
            <person name="Banfield J.F."/>
        </authorList>
    </citation>
    <scope>NUCLEOTIDE SEQUENCE [LARGE SCALE GENOMIC DNA]</scope>
</reference>
<dbReference type="InterPro" id="IPR029903">
    <property type="entry name" value="RmlD-like-bd"/>
</dbReference>
<dbReference type="GO" id="GO:0008831">
    <property type="term" value="F:dTDP-4-dehydrorhamnose reductase activity"/>
    <property type="evidence" value="ECO:0007669"/>
    <property type="project" value="UniProtKB-EC"/>
</dbReference>
<dbReference type="InterPro" id="IPR005913">
    <property type="entry name" value="dTDP_dehydrorham_reduct"/>
</dbReference>
<evidence type="ECO:0000313" key="4">
    <source>
        <dbReference type="EMBL" id="PIS06122.1"/>
    </source>
</evidence>
<dbReference type="EC" id="1.1.1.133" evidence="2"/>
<keyword evidence="2" id="KW-0521">NADP</keyword>
<dbReference type="GO" id="GO:0005829">
    <property type="term" value="C:cytosol"/>
    <property type="evidence" value="ECO:0007669"/>
    <property type="project" value="TreeGrafter"/>
</dbReference>
<evidence type="ECO:0000256" key="1">
    <source>
        <dbReference type="ARBA" id="ARBA00010944"/>
    </source>
</evidence>
<accession>A0A2H0W434</accession>
<evidence type="ECO:0000259" key="3">
    <source>
        <dbReference type="Pfam" id="PF04321"/>
    </source>
</evidence>
<dbReference type="EMBL" id="PEZY01000007">
    <property type="protein sequence ID" value="PIS06122.1"/>
    <property type="molecule type" value="Genomic_DNA"/>
</dbReference>
<sequence>MKKNDVVLITGCGGMLGEAVYSQFKDVCKVFATDIDLNESWLEHLDVTDHNEVKILTEKIKPDYILHLAALTDMEYCELNPKESYTVNAGGVENLAWYAHSNNIPFLYISTAGIFDGKKDVYNELDKPNPQSIYARSKYVGELVAKSLSKSIVLRAGWMVGGGPKKDKKFVNKVIKQIQNGCKELFVVDDKLGTPCYTYDLAKSMFYLLNEEKTGIFHGACEGSGSRYDVAEFLLEKLGLKNKIKLTKVDSFYFKKEFFAPRPYSEKLTNIKLKELNSELTRDWKQCLGEYLEKFDWKV</sequence>
<dbReference type="CDD" id="cd05254">
    <property type="entry name" value="dTDP_HR_like_SDR_e"/>
    <property type="match status" value="1"/>
</dbReference>
<keyword evidence="2" id="KW-0560">Oxidoreductase</keyword>
<comment type="caution">
    <text evidence="4">The sequence shown here is derived from an EMBL/GenBank/DDBJ whole genome shotgun (WGS) entry which is preliminary data.</text>
</comment>
<evidence type="ECO:0000313" key="5">
    <source>
        <dbReference type="Proteomes" id="UP000229056"/>
    </source>
</evidence>
<proteinExistence type="inferred from homology"/>
<dbReference type="SUPFAM" id="SSF51735">
    <property type="entry name" value="NAD(P)-binding Rossmann-fold domains"/>
    <property type="match status" value="1"/>
</dbReference>
<comment type="pathway">
    <text evidence="2">Carbohydrate biosynthesis; dTDP-L-rhamnose biosynthesis.</text>
</comment>
<comment type="function">
    <text evidence="2">Catalyzes the reduction of dTDP-6-deoxy-L-lyxo-4-hexulose to yield dTDP-L-rhamnose.</text>
</comment>
<protein>
    <recommendedName>
        <fullName evidence="2">dTDP-4-dehydrorhamnose reductase</fullName>
        <ecNumber evidence="2">1.1.1.133</ecNumber>
    </recommendedName>
</protein>
<organism evidence="4 5">
    <name type="scientific">Candidatus Buchananbacteria bacterium CG10_big_fil_rev_8_21_14_0_10_33_19</name>
    <dbReference type="NCBI Taxonomy" id="1974525"/>
    <lineage>
        <taxon>Bacteria</taxon>
        <taxon>Candidatus Buchananiibacteriota</taxon>
    </lineage>
</organism>
<dbReference type="Proteomes" id="UP000229056">
    <property type="component" value="Unassembled WGS sequence"/>
</dbReference>
<dbReference type="Gene3D" id="3.40.50.720">
    <property type="entry name" value="NAD(P)-binding Rossmann-like Domain"/>
    <property type="match status" value="1"/>
</dbReference>